<dbReference type="Proteomes" id="UP001344888">
    <property type="component" value="Unassembled WGS sequence"/>
</dbReference>
<evidence type="ECO:0000313" key="3">
    <source>
        <dbReference type="Proteomes" id="UP001344888"/>
    </source>
</evidence>
<accession>A0AAW9NRY3</accession>
<proteinExistence type="predicted"/>
<organism evidence="2 3">
    <name type="scientific">Metasolibacillus meyeri</name>
    <dbReference type="NCBI Taxonomy" id="1071052"/>
    <lineage>
        <taxon>Bacteria</taxon>
        <taxon>Bacillati</taxon>
        <taxon>Bacillota</taxon>
        <taxon>Bacilli</taxon>
        <taxon>Bacillales</taxon>
        <taxon>Caryophanaceae</taxon>
        <taxon>Metasolibacillus</taxon>
    </lineage>
</organism>
<feature type="signal peptide" evidence="1">
    <location>
        <begin position="1"/>
        <end position="29"/>
    </location>
</feature>
<keyword evidence="1" id="KW-0732">Signal</keyword>
<evidence type="ECO:0000313" key="2">
    <source>
        <dbReference type="EMBL" id="MEC1177571.1"/>
    </source>
</evidence>
<dbReference type="RefSeq" id="WP_326121977.1">
    <property type="nucleotide sequence ID" value="NZ_JARSFG010000004.1"/>
</dbReference>
<dbReference type="AlphaFoldDB" id="A0AAW9NRY3"/>
<name>A0AAW9NRY3_9BACL</name>
<protein>
    <submittedName>
        <fullName evidence="2">Uncharacterized protein</fullName>
    </submittedName>
</protein>
<evidence type="ECO:0000256" key="1">
    <source>
        <dbReference type="SAM" id="SignalP"/>
    </source>
</evidence>
<comment type="caution">
    <text evidence="2">The sequence shown here is derived from an EMBL/GenBank/DDBJ whole genome shotgun (WGS) entry which is preliminary data.</text>
</comment>
<keyword evidence="3" id="KW-1185">Reference proteome</keyword>
<dbReference type="EMBL" id="JARSFG010000004">
    <property type="protein sequence ID" value="MEC1177571.1"/>
    <property type="molecule type" value="Genomic_DNA"/>
</dbReference>
<gene>
    <name evidence="2" type="ORF">P9B03_03665</name>
</gene>
<sequence length="201" mass="22736">MHTSIKKILAAYFTIVILFILTNTLSAHANEIGEYDAILNQPQELSIINATNDTLETKKIDDELTATQQLDEPLVSPFCGSCDQKVYTLVDSWIASYDYNFGWHPGFNRYDRVSGYWFSNSSIAYGVSISYGFVSISVSGAGGTGSFINANYDKWSRPAVFGILKIKRYKIDEYNAAGIYLRTYYENRPISENTYVKVLYQ</sequence>
<feature type="chain" id="PRO_5043802019" evidence="1">
    <location>
        <begin position="30"/>
        <end position="201"/>
    </location>
</feature>
<reference evidence="2 3" key="1">
    <citation type="submission" date="2023-03" db="EMBL/GenBank/DDBJ databases">
        <title>Bacillus Genome Sequencing.</title>
        <authorList>
            <person name="Dunlap C."/>
        </authorList>
    </citation>
    <scope>NUCLEOTIDE SEQUENCE [LARGE SCALE GENOMIC DNA]</scope>
    <source>
        <strain evidence="2 3">B-59205</strain>
    </source>
</reference>